<keyword evidence="2" id="KW-0963">Cytoplasm</keyword>
<dbReference type="SUPFAM" id="SSF53067">
    <property type="entry name" value="Actin-like ATPase domain"/>
    <property type="match status" value="2"/>
</dbReference>
<dbReference type="InterPro" id="IPR050680">
    <property type="entry name" value="YpeA/RimI_acetyltransf"/>
</dbReference>
<dbReference type="InterPro" id="IPR000182">
    <property type="entry name" value="GNAT_dom"/>
</dbReference>
<dbReference type="PROSITE" id="PS51186">
    <property type="entry name" value="GNAT"/>
    <property type="match status" value="1"/>
</dbReference>
<protein>
    <submittedName>
        <fullName evidence="6">tRNA (Adenosine(37)-N6)-threonylcarbamoyltransferase complex dimerization subunit type 1 TsaB</fullName>
    </submittedName>
</protein>
<evidence type="ECO:0000256" key="2">
    <source>
        <dbReference type="ARBA" id="ARBA00022490"/>
    </source>
</evidence>
<dbReference type="PANTHER" id="PTHR43420:SF44">
    <property type="entry name" value="ACETYLTRANSFERASE YPEA"/>
    <property type="match status" value="1"/>
</dbReference>
<dbReference type="NCBIfam" id="TIGR01575">
    <property type="entry name" value="rimI"/>
    <property type="match status" value="1"/>
</dbReference>
<reference evidence="6" key="1">
    <citation type="submission" date="2019-09" db="EMBL/GenBank/DDBJ databases">
        <title>In-depth cultivation of the pig gut microbiome towards novel bacterial diversity and tailored functional studies.</title>
        <authorList>
            <person name="Wylensek D."/>
            <person name="Hitch T.C.A."/>
            <person name="Clavel T."/>
        </authorList>
    </citation>
    <scope>NUCLEOTIDE SEQUENCE</scope>
    <source>
        <strain evidence="6">RF-744-FAT-WT-3</strain>
    </source>
</reference>
<dbReference type="AlphaFoldDB" id="A0A6A8MD39"/>
<dbReference type="InterPro" id="IPR043129">
    <property type="entry name" value="ATPase_NBD"/>
</dbReference>
<name>A0A6A8MD39_9FIRM</name>
<dbReference type="RefSeq" id="WP_154573044.1">
    <property type="nucleotide sequence ID" value="NZ_VUNB01000006.1"/>
</dbReference>
<dbReference type="Gene3D" id="3.40.630.30">
    <property type="match status" value="1"/>
</dbReference>
<accession>A0A6A8MD39</accession>
<dbReference type="CDD" id="cd04301">
    <property type="entry name" value="NAT_SF"/>
    <property type="match status" value="1"/>
</dbReference>
<dbReference type="GO" id="GO:0008080">
    <property type="term" value="F:N-acetyltransferase activity"/>
    <property type="evidence" value="ECO:0007669"/>
    <property type="project" value="InterPro"/>
</dbReference>
<comment type="caution">
    <text evidence="6">The sequence shown here is derived from an EMBL/GenBank/DDBJ whole genome shotgun (WGS) entry which is preliminary data.</text>
</comment>
<dbReference type="InterPro" id="IPR016181">
    <property type="entry name" value="Acyl_CoA_acyltransferase"/>
</dbReference>
<evidence type="ECO:0000256" key="4">
    <source>
        <dbReference type="ARBA" id="ARBA00023315"/>
    </source>
</evidence>
<evidence type="ECO:0000313" key="6">
    <source>
        <dbReference type="EMBL" id="MST69576.1"/>
    </source>
</evidence>
<dbReference type="PANTHER" id="PTHR43420">
    <property type="entry name" value="ACETYLTRANSFERASE"/>
    <property type="match status" value="1"/>
</dbReference>
<dbReference type="EMBL" id="VUNB01000006">
    <property type="protein sequence ID" value="MST69576.1"/>
    <property type="molecule type" value="Genomic_DNA"/>
</dbReference>
<dbReference type="Pfam" id="PF00583">
    <property type="entry name" value="Acetyltransf_1"/>
    <property type="match status" value="1"/>
</dbReference>
<evidence type="ECO:0000259" key="5">
    <source>
        <dbReference type="PROSITE" id="PS51186"/>
    </source>
</evidence>
<keyword evidence="3 6" id="KW-0808">Transferase</keyword>
<proteinExistence type="inferred from homology"/>
<organism evidence="6">
    <name type="scientific">Baileyella intestinalis</name>
    <dbReference type="NCBI Taxonomy" id="2606709"/>
    <lineage>
        <taxon>Bacteria</taxon>
        <taxon>Bacillati</taxon>
        <taxon>Bacillota</taxon>
        <taxon>Clostridia</taxon>
        <taxon>Peptostreptococcales</taxon>
        <taxon>Anaerovoracaceae</taxon>
        <taxon>Baileyella</taxon>
    </lineage>
</organism>
<evidence type="ECO:0000256" key="1">
    <source>
        <dbReference type="ARBA" id="ARBA00005395"/>
    </source>
</evidence>
<dbReference type="NCBIfam" id="TIGR03725">
    <property type="entry name" value="T6A_YeaZ"/>
    <property type="match status" value="1"/>
</dbReference>
<gene>
    <name evidence="6" type="primary">tsaB</name>
    <name evidence="6" type="ORF">FYJ66_08270</name>
</gene>
<dbReference type="InterPro" id="IPR006464">
    <property type="entry name" value="AcTrfase_RimI/Ard1"/>
</dbReference>
<keyword evidence="4" id="KW-0012">Acyltransferase</keyword>
<sequence length="410" mass="45361">MHILTYETTGSKGSAAVISSDGTIALSASSSKMDHLKDISTLASEALEKKKLSIHDISYVAAAIGPGSFTGIRIGVTTARTVAQMMNIPCIPVQTLRAMARMGQFCLDSCSDELKTGGSQLPPKWILTIINARRRQAYGALWRIDGSRLEEVMPQKQYIIDEMLPQVLDHMKENESVLVTGDGFDAYGDTVSEVLGNNRFIAAPEEFRYQRADAVASVALEMAQNGEFTDYSHMLPDYMRKSEAEMRLENGTLSKRITSPDNIDVRRALPADLDKIMKLEKIAFPDPWSRQAMAKDIDSPDAVVLTATWGTVFAGYLDMWRVAGEGQLNNIAVMPEYRGRGIGQRLMKEALAILKGYGDSEMNLEVRKSNRAARSMYTKLGFSELGIRPGYYENNGEDGVIMKKELKSDD</sequence>
<dbReference type="Gene3D" id="3.30.420.40">
    <property type="match status" value="2"/>
</dbReference>
<dbReference type="GO" id="GO:0002949">
    <property type="term" value="P:tRNA threonylcarbamoyladenosine modification"/>
    <property type="evidence" value="ECO:0007669"/>
    <property type="project" value="InterPro"/>
</dbReference>
<feature type="domain" description="N-acetyltransferase" evidence="5">
    <location>
        <begin position="263"/>
        <end position="407"/>
    </location>
</feature>
<dbReference type="Pfam" id="PF00814">
    <property type="entry name" value="TsaD"/>
    <property type="match status" value="1"/>
</dbReference>
<dbReference type="SUPFAM" id="SSF55729">
    <property type="entry name" value="Acyl-CoA N-acyltransferases (Nat)"/>
    <property type="match status" value="1"/>
</dbReference>
<dbReference type="InterPro" id="IPR022496">
    <property type="entry name" value="T6A_TsaB"/>
</dbReference>
<dbReference type="InterPro" id="IPR000905">
    <property type="entry name" value="Gcp-like_dom"/>
</dbReference>
<comment type="similarity">
    <text evidence="1">Belongs to the acetyltransferase family. RimI subfamily.</text>
</comment>
<evidence type="ECO:0000256" key="3">
    <source>
        <dbReference type="ARBA" id="ARBA00022679"/>
    </source>
</evidence>